<dbReference type="InterPro" id="IPR007325">
    <property type="entry name" value="KFase/CYL"/>
</dbReference>
<organism evidence="1">
    <name type="scientific">marine metagenome</name>
    <dbReference type="NCBI Taxonomy" id="408172"/>
    <lineage>
        <taxon>unclassified sequences</taxon>
        <taxon>metagenomes</taxon>
        <taxon>ecological metagenomes</taxon>
    </lineage>
</organism>
<dbReference type="SUPFAM" id="SSF102198">
    <property type="entry name" value="Putative cyclase"/>
    <property type="match status" value="1"/>
</dbReference>
<accession>A0A381YZS7</accession>
<evidence type="ECO:0000313" key="1">
    <source>
        <dbReference type="EMBL" id="SVA82424.1"/>
    </source>
</evidence>
<proteinExistence type="predicted"/>
<dbReference type="AlphaFoldDB" id="A0A381YZS7"/>
<reference evidence="1" key="1">
    <citation type="submission" date="2018-05" db="EMBL/GenBank/DDBJ databases">
        <authorList>
            <person name="Lanie J.A."/>
            <person name="Ng W.-L."/>
            <person name="Kazmierczak K.M."/>
            <person name="Andrzejewski T.M."/>
            <person name="Davidsen T.M."/>
            <person name="Wayne K.J."/>
            <person name="Tettelin H."/>
            <person name="Glass J.I."/>
            <person name="Rusch D."/>
            <person name="Podicherti R."/>
            <person name="Tsui H.-C.T."/>
            <person name="Winkler M.E."/>
        </authorList>
    </citation>
    <scope>NUCLEOTIDE SEQUENCE</scope>
</reference>
<dbReference type="Pfam" id="PF04199">
    <property type="entry name" value="Cyclase"/>
    <property type="match status" value="1"/>
</dbReference>
<evidence type="ECO:0008006" key="2">
    <source>
        <dbReference type="Google" id="ProtNLM"/>
    </source>
</evidence>
<gene>
    <name evidence="1" type="ORF">METZ01_LOCUS135278</name>
</gene>
<dbReference type="EMBL" id="UINC01019466">
    <property type="protein sequence ID" value="SVA82424.1"/>
    <property type="molecule type" value="Genomic_DNA"/>
</dbReference>
<name>A0A381YZS7_9ZZZZ</name>
<dbReference type="GO" id="GO:0004061">
    <property type="term" value="F:arylformamidase activity"/>
    <property type="evidence" value="ECO:0007669"/>
    <property type="project" value="InterPro"/>
</dbReference>
<dbReference type="Gene3D" id="3.50.30.50">
    <property type="entry name" value="Putative cyclase"/>
    <property type="match status" value="1"/>
</dbReference>
<dbReference type="GO" id="GO:0019441">
    <property type="term" value="P:L-tryptophan catabolic process to kynurenine"/>
    <property type="evidence" value="ECO:0007669"/>
    <property type="project" value="InterPro"/>
</dbReference>
<dbReference type="InterPro" id="IPR037175">
    <property type="entry name" value="KFase_sf"/>
</dbReference>
<protein>
    <recommendedName>
        <fullName evidence="2">Cyclase family protein</fullName>
    </recommendedName>
</protein>
<sequence>MSPLKTGSELWSVADGAGCNVPEISMNIHCSGTHTESVGHLLKKTGDIGKMLKEGFIPTVLITVTPEFFGKTHENYHCDVNESESIITAIMIKTQLEKWKNLHPLALIIRTLPNKKEKQFLRFNETPPPFFTNNALTAICDSGVHHLIVDLPSVDRMSDNGILGNHRIFWCDGQNPNGEVNSESQKTITELAYIPNSVEDGFHFLDIQIPHFVCDAAPSRPLLYKPE</sequence>